<dbReference type="Proteomes" id="UP000217199">
    <property type="component" value="Unassembled WGS sequence"/>
</dbReference>
<feature type="compositionally biased region" description="Low complexity" evidence="3">
    <location>
        <begin position="28"/>
        <end position="42"/>
    </location>
</feature>
<evidence type="ECO:0000256" key="2">
    <source>
        <dbReference type="PROSITE-ProRule" id="PRU00332"/>
    </source>
</evidence>
<feature type="compositionally biased region" description="Basic and acidic residues" evidence="3">
    <location>
        <begin position="938"/>
        <end position="953"/>
    </location>
</feature>
<name>A0A286UHQ4_9AGAM</name>
<dbReference type="InParanoid" id="A0A286UHQ4"/>
<feature type="region of interest" description="Disordered" evidence="3">
    <location>
        <begin position="1"/>
        <end position="404"/>
    </location>
</feature>
<feature type="compositionally biased region" description="Low complexity" evidence="3">
    <location>
        <begin position="1"/>
        <end position="14"/>
    </location>
</feature>
<feature type="compositionally biased region" description="Basic and acidic residues" evidence="3">
    <location>
        <begin position="1209"/>
        <end position="1218"/>
    </location>
</feature>
<feature type="compositionally biased region" description="Low complexity" evidence="3">
    <location>
        <begin position="339"/>
        <end position="352"/>
    </location>
</feature>
<dbReference type="OrthoDB" id="340227at2759"/>
<dbReference type="CDD" id="cd07323">
    <property type="entry name" value="LAM"/>
    <property type="match status" value="1"/>
</dbReference>
<dbReference type="InterPro" id="IPR006630">
    <property type="entry name" value="La_HTH"/>
</dbReference>
<feature type="compositionally biased region" description="Polar residues" evidence="3">
    <location>
        <begin position="364"/>
        <end position="392"/>
    </location>
</feature>
<evidence type="ECO:0000256" key="3">
    <source>
        <dbReference type="SAM" id="MobiDB-lite"/>
    </source>
</evidence>
<feature type="compositionally biased region" description="Polar residues" evidence="3">
    <location>
        <begin position="960"/>
        <end position="970"/>
    </location>
</feature>
<proteinExistence type="predicted"/>
<feature type="region of interest" description="Disordered" evidence="3">
    <location>
        <begin position="621"/>
        <end position="647"/>
    </location>
</feature>
<feature type="region of interest" description="Disordered" evidence="3">
    <location>
        <begin position="477"/>
        <end position="502"/>
    </location>
</feature>
<dbReference type="Pfam" id="PF05383">
    <property type="entry name" value="La"/>
    <property type="match status" value="1"/>
</dbReference>
<gene>
    <name evidence="5" type="ORF">PNOK_0597700</name>
</gene>
<dbReference type="GO" id="GO:0003723">
    <property type="term" value="F:RNA binding"/>
    <property type="evidence" value="ECO:0007669"/>
    <property type="project" value="UniProtKB-UniRule"/>
</dbReference>
<dbReference type="InterPro" id="IPR036388">
    <property type="entry name" value="WH-like_DNA-bd_sf"/>
</dbReference>
<dbReference type="AlphaFoldDB" id="A0A286UHQ4"/>
<keyword evidence="5" id="KW-0238">DNA-binding</keyword>
<protein>
    <submittedName>
        <fullName evidence="5">Winged helix DNA-binding domain-containing</fullName>
    </submittedName>
</protein>
<feature type="compositionally biased region" description="Polar residues" evidence="3">
    <location>
        <begin position="224"/>
        <end position="233"/>
    </location>
</feature>
<evidence type="ECO:0000256" key="1">
    <source>
        <dbReference type="ARBA" id="ARBA00022884"/>
    </source>
</evidence>
<comment type="caution">
    <text evidence="5">The sequence shown here is derived from an EMBL/GenBank/DDBJ whole genome shotgun (WGS) entry which is preliminary data.</text>
</comment>
<evidence type="ECO:0000313" key="5">
    <source>
        <dbReference type="EMBL" id="PAV19133.1"/>
    </source>
</evidence>
<feature type="region of interest" description="Disordered" evidence="3">
    <location>
        <begin position="1184"/>
        <end position="1218"/>
    </location>
</feature>
<feature type="compositionally biased region" description="Polar residues" evidence="3">
    <location>
        <begin position="680"/>
        <end position="689"/>
    </location>
</feature>
<feature type="compositionally biased region" description="Polar residues" evidence="3">
    <location>
        <begin position="477"/>
        <end position="494"/>
    </location>
</feature>
<feature type="compositionally biased region" description="Low complexity" evidence="3">
    <location>
        <begin position="104"/>
        <end position="115"/>
    </location>
</feature>
<dbReference type="EMBL" id="NBII01000005">
    <property type="protein sequence ID" value="PAV19133.1"/>
    <property type="molecule type" value="Genomic_DNA"/>
</dbReference>
<feature type="compositionally biased region" description="Low complexity" evidence="3">
    <location>
        <begin position="54"/>
        <end position="91"/>
    </location>
</feature>
<feature type="domain" description="HTH La-type RNA-binding" evidence="4">
    <location>
        <begin position="1089"/>
        <end position="1180"/>
    </location>
</feature>
<feature type="compositionally biased region" description="Polar residues" evidence="3">
    <location>
        <begin position="248"/>
        <end position="263"/>
    </location>
</feature>
<feature type="region of interest" description="Disordered" evidence="3">
    <location>
        <begin position="938"/>
        <end position="990"/>
    </location>
</feature>
<reference evidence="5 6" key="1">
    <citation type="journal article" date="2017" name="Mol. Ecol.">
        <title>Comparative and population genomic landscape of Phellinus noxius: A hypervariable fungus causing root rot in trees.</title>
        <authorList>
            <person name="Chung C.L."/>
            <person name="Lee T.J."/>
            <person name="Akiba M."/>
            <person name="Lee H.H."/>
            <person name="Kuo T.H."/>
            <person name="Liu D."/>
            <person name="Ke H.M."/>
            <person name="Yokoi T."/>
            <person name="Roa M.B."/>
            <person name="Lu M.J."/>
            <person name="Chang Y.Y."/>
            <person name="Ann P.J."/>
            <person name="Tsai J.N."/>
            <person name="Chen C.Y."/>
            <person name="Tzean S.S."/>
            <person name="Ota Y."/>
            <person name="Hattori T."/>
            <person name="Sahashi N."/>
            <person name="Liou R.F."/>
            <person name="Kikuchi T."/>
            <person name="Tsai I.J."/>
        </authorList>
    </citation>
    <scope>NUCLEOTIDE SEQUENCE [LARGE SCALE GENOMIC DNA]</scope>
    <source>
        <strain evidence="5 6">FFPRI411160</strain>
    </source>
</reference>
<dbReference type="GO" id="GO:0003677">
    <property type="term" value="F:DNA binding"/>
    <property type="evidence" value="ECO:0007669"/>
    <property type="project" value="UniProtKB-KW"/>
</dbReference>
<dbReference type="SMART" id="SM00715">
    <property type="entry name" value="LA"/>
    <property type="match status" value="1"/>
</dbReference>
<dbReference type="STRING" id="2282107.A0A286UHQ4"/>
<dbReference type="SUPFAM" id="SSF46785">
    <property type="entry name" value="Winged helix' DNA-binding domain"/>
    <property type="match status" value="1"/>
</dbReference>
<feature type="compositionally biased region" description="Basic and acidic residues" evidence="3">
    <location>
        <begin position="265"/>
        <end position="281"/>
    </location>
</feature>
<accession>A0A286UHQ4</accession>
<evidence type="ECO:0000259" key="4">
    <source>
        <dbReference type="PROSITE" id="PS50961"/>
    </source>
</evidence>
<keyword evidence="1 2" id="KW-0694">RNA-binding</keyword>
<feature type="compositionally biased region" description="Polar residues" evidence="3">
    <location>
        <begin position="92"/>
        <end position="103"/>
    </location>
</feature>
<dbReference type="Gene3D" id="1.10.10.10">
    <property type="entry name" value="Winged helix-like DNA-binding domain superfamily/Winged helix DNA-binding domain"/>
    <property type="match status" value="1"/>
</dbReference>
<sequence>MAGSSSTTSNASKSLPLSYAERARRAGASSTQKSSTQTRQAANGLVRSSEEEATSPVSTAPTTTTATSSASRNPNSTPTSTQTSPSLISTSKSQAASEENLSTAPVVSASKGSSAKPPPPNVWAARMARAANPNTSQQSQGNVSSQSQQTQSSSPTPTQSHSQPSPTPSSTIAEKSTPMTRVPPNGAGTSSTAQNRVDSPASSNASAIIDDPFVVRPGRAVITATVTTNQSPPNMDDPESWPEMGKATPSSSTSGNVQTQVNTVEGEKKEVSTRKAGEKPKWVPIPPSELQAAHDAHAQAHSNTSSRAHSQHRKNSNQNNNSQHKSRSRQHSQARPYHGSNISGGSPNNLNGSGLGVGLGVGSYRSTASTEASGVQSRAESSTQSRNTSVHSSPRFPTRGRRLPEDSAFVVNKIVETSANETGKKNSVSTNTDTQNEVSTVEVSLSAPVPQTIFQSMPLEGMHPLMQQNIYGNESTGYTGVQSGPHSQSSTPYPSHSPVYFSPPSASQSYGYGPFTHPGPYNIGPAPVPSPKHGSQQQIAQGYQGYPPPFLPQQLHLPPGQPHYHYMYPQFPYTYYPPQHASTGLVSEQRQRPYLQSQGQNEESINKDGVVAQAEPLAETTIYTSPVLPPTSSSARPRPPPPQESDVLSGYREIAAVPVSPLLNASNSRRSVGKKDSMENVESGNTHLTFGSIGKPGGLKSPSPGPAMSPIDCILKSERNERNIEPVTAFAVGLEDESGPVKIRSRRSTAKFKTGDEEESEADKLVEGIKVIDLSDNELKWEFGTSAHIDDKGTEETQGKSQDLNVQQKMQPLQPQPHQTLSYPHPIPPPQISGYNIGPQVHVHMPALPLPSGSPQGPVQPLPQHIPSLAPLPLSTGFVSPLALSSPVPNQGRGMSPTVGGDEWEVRDFGFGFGPTSGTGYMPERLREERHEREFAQAREQREGGYREPRDYGNGRNRRTSNTAGYSGNSFEGGRGSYNGRRGRGMGNYNRGRNGYPRASGGYSQRHQPPLNISTTSTFQHPMQSGGYQQLQDMSNGYYVPPLSGATQFIPSPYGQYNPGFPPVPQPQQQQQVSSQTMHPVPAPITTLTFPLDTTQYYLLGQIEYYFSPQNLASDLFLRRQMDSKGWLLIDLIASFNRVKQLTEKTQLVRDVLSLSSIVEMRENYVRLRNEQWKNYVLPDAATSPFEDESDSTHKINAGHASGDNVEGDNERQHQDDSGDVKFRQTILCKILINCVSKSVLLYLARAIPHNSNACT</sequence>
<feature type="compositionally biased region" description="Low complexity" evidence="3">
    <location>
        <begin position="135"/>
        <end position="171"/>
    </location>
</feature>
<evidence type="ECO:0000313" key="6">
    <source>
        <dbReference type="Proteomes" id="UP000217199"/>
    </source>
</evidence>
<dbReference type="InterPro" id="IPR036390">
    <property type="entry name" value="WH_DNA-bd_sf"/>
</dbReference>
<keyword evidence="6" id="KW-1185">Reference proteome</keyword>
<feature type="compositionally biased region" description="Polar residues" evidence="3">
    <location>
        <begin position="187"/>
        <end position="206"/>
    </location>
</feature>
<dbReference type="PROSITE" id="PS50961">
    <property type="entry name" value="HTH_LA"/>
    <property type="match status" value="1"/>
</dbReference>
<organism evidence="5 6">
    <name type="scientific">Pyrrhoderma noxium</name>
    <dbReference type="NCBI Taxonomy" id="2282107"/>
    <lineage>
        <taxon>Eukaryota</taxon>
        <taxon>Fungi</taxon>
        <taxon>Dikarya</taxon>
        <taxon>Basidiomycota</taxon>
        <taxon>Agaricomycotina</taxon>
        <taxon>Agaricomycetes</taxon>
        <taxon>Hymenochaetales</taxon>
        <taxon>Hymenochaetaceae</taxon>
        <taxon>Pyrrhoderma</taxon>
    </lineage>
</organism>
<feature type="region of interest" description="Disordered" evidence="3">
    <location>
        <begin position="666"/>
        <end position="705"/>
    </location>
</feature>